<reference evidence="2 3" key="1">
    <citation type="submission" date="2019-01" db="EMBL/GenBank/DDBJ databases">
        <title>Sequencing of cultivated peanut Arachis hypogaea provides insights into genome evolution and oil improvement.</title>
        <authorList>
            <person name="Chen X."/>
        </authorList>
    </citation>
    <scope>NUCLEOTIDE SEQUENCE [LARGE SCALE GENOMIC DNA]</scope>
    <source>
        <strain evidence="3">cv. Fuhuasheng</strain>
        <tissue evidence="2">Leaves</tissue>
    </source>
</reference>
<proteinExistence type="predicted"/>
<accession>A0A444ZVK4</accession>
<keyword evidence="3" id="KW-1185">Reference proteome</keyword>
<dbReference type="EMBL" id="SDMP01000013">
    <property type="protein sequence ID" value="RYR18208.1"/>
    <property type="molecule type" value="Genomic_DNA"/>
</dbReference>
<evidence type="ECO:0000313" key="2">
    <source>
        <dbReference type="EMBL" id="RYR18208.1"/>
    </source>
</evidence>
<gene>
    <name evidence="2" type="ORF">Ahy_B03g062831</name>
</gene>
<sequence length="62" mass="7221">MELACMDIAGVYYFALFVSCCVIMGESKFTIKIHHGEKFFDTRHELEYLDGVVVKDLHYELD</sequence>
<evidence type="ECO:0000256" key="1">
    <source>
        <dbReference type="SAM" id="Phobius"/>
    </source>
</evidence>
<feature type="transmembrane region" description="Helical" evidence="1">
    <location>
        <begin position="6"/>
        <end position="25"/>
    </location>
</feature>
<keyword evidence="1" id="KW-1133">Transmembrane helix</keyword>
<keyword evidence="1" id="KW-0812">Transmembrane</keyword>
<dbReference type="Proteomes" id="UP000289738">
    <property type="component" value="Chromosome B03"/>
</dbReference>
<comment type="caution">
    <text evidence="2">The sequence shown here is derived from an EMBL/GenBank/DDBJ whole genome shotgun (WGS) entry which is preliminary data.</text>
</comment>
<keyword evidence="1" id="KW-0472">Membrane</keyword>
<organism evidence="2 3">
    <name type="scientific">Arachis hypogaea</name>
    <name type="common">Peanut</name>
    <dbReference type="NCBI Taxonomy" id="3818"/>
    <lineage>
        <taxon>Eukaryota</taxon>
        <taxon>Viridiplantae</taxon>
        <taxon>Streptophyta</taxon>
        <taxon>Embryophyta</taxon>
        <taxon>Tracheophyta</taxon>
        <taxon>Spermatophyta</taxon>
        <taxon>Magnoliopsida</taxon>
        <taxon>eudicotyledons</taxon>
        <taxon>Gunneridae</taxon>
        <taxon>Pentapetalae</taxon>
        <taxon>rosids</taxon>
        <taxon>fabids</taxon>
        <taxon>Fabales</taxon>
        <taxon>Fabaceae</taxon>
        <taxon>Papilionoideae</taxon>
        <taxon>50 kb inversion clade</taxon>
        <taxon>dalbergioids sensu lato</taxon>
        <taxon>Dalbergieae</taxon>
        <taxon>Pterocarpus clade</taxon>
        <taxon>Arachis</taxon>
    </lineage>
</organism>
<dbReference type="AlphaFoldDB" id="A0A444ZVK4"/>
<name>A0A444ZVK4_ARAHY</name>
<evidence type="ECO:0000313" key="3">
    <source>
        <dbReference type="Proteomes" id="UP000289738"/>
    </source>
</evidence>
<protein>
    <submittedName>
        <fullName evidence="2">Uncharacterized protein</fullName>
    </submittedName>
</protein>